<sequence length="300" mass="34550">MEVSLQPERLIETMFLIGLPTLPDPEVDSRPEKVWLMDKLKVVDPHPEWSVSLAYHVLSKRPNLRRCGPDADHHHPTIHPHRPTNSCLALFVSSSHHRCPPQGVVKLQLLGRLQSFSNYLNAASCSVNHRISEIVKTVDVRHFKPIRNTYNMVLHKFGEKLYFGLVLTMTSYLKEMAKSTEAAQKGLFLEELNGKWADHNKALQIIQNILMYMDRTFIPSTHKTLIHELALNLWRDNIIHTSKIQPRLQDTLLELLQRERTGEVLLFTKKILRYLFLKSQLISIVASLNILLSAVIVEII</sequence>
<dbReference type="Gene3D" id="1.20.1310.10">
    <property type="entry name" value="Cullin Repeats"/>
    <property type="match status" value="1"/>
</dbReference>
<dbReference type="InterPro" id="IPR045093">
    <property type="entry name" value="Cullin"/>
</dbReference>
<dbReference type="PANTHER" id="PTHR11932">
    <property type="entry name" value="CULLIN"/>
    <property type="match status" value="1"/>
</dbReference>
<protein>
    <recommendedName>
        <fullName evidence="2">Cullin N-terminal domain-containing protein</fullName>
    </recommendedName>
</protein>
<evidence type="ECO:0000256" key="1">
    <source>
        <dbReference type="ARBA" id="ARBA00006019"/>
    </source>
</evidence>
<proteinExistence type="inferred from homology"/>
<comment type="caution">
    <text evidence="3">The sequence shown here is derived from an EMBL/GenBank/DDBJ whole genome shotgun (WGS) entry which is preliminary data.</text>
</comment>
<dbReference type="InterPro" id="IPR016159">
    <property type="entry name" value="Cullin_repeat-like_dom_sf"/>
</dbReference>
<evidence type="ECO:0000313" key="3">
    <source>
        <dbReference type="EMBL" id="KAF5950594.1"/>
    </source>
</evidence>
<reference evidence="4" key="1">
    <citation type="journal article" date="2020" name="Nat. Commun.">
        <title>Genome assembly of wild tea tree DASZ reveals pedigree and selection history of tea varieties.</title>
        <authorList>
            <person name="Zhang W."/>
            <person name="Zhang Y."/>
            <person name="Qiu H."/>
            <person name="Guo Y."/>
            <person name="Wan H."/>
            <person name="Zhang X."/>
            <person name="Scossa F."/>
            <person name="Alseekh S."/>
            <person name="Zhang Q."/>
            <person name="Wang P."/>
            <person name="Xu L."/>
            <person name="Schmidt M.H."/>
            <person name="Jia X."/>
            <person name="Li D."/>
            <person name="Zhu A."/>
            <person name="Guo F."/>
            <person name="Chen W."/>
            <person name="Ni D."/>
            <person name="Usadel B."/>
            <person name="Fernie A.R."/>
            <person name="Wen W."/>
        </authorList>
    </citation>
    <scope>NUCLEOTIDE SEQUENCE [LARGE SCALE GENOMIC DNA]</scope>
    <source>
        <strain evidence="4">cv. G240</strain>
    </source>
</reference>
<evidence type="ECO:0000313" key="4">
    <source>
        <dbReference type="Proteomes" id="UP000593564"/>
    </source>
</evidence>
<comment type="similarity">
    <text evidence="1">Belongs to the cullin family.</text>
</comment>
<dbReference type="AlphaFoldDB" id="A0A7J7HF84"/>
<evidence type="ECO:0000259" key="2">
    <source>
        <dbReference type="Pfam" id="PF00888"/>
    </source>
</evidence>
<accession>A0A7J7HF84</accession>
<organism evidence="3 4">
    <name type="scientific">Camellia sinensis</name>
    <name type="common">Tea plant</name>
    <name type="synonym">Thea sinensis</name>
    <dbReference type="NCBI Taxonomy" id="4442"/>
    <lineage>
        <taxon>Eukaryota</taxon>
        <taxon>Viridiplantae</taxon>
        <taxon>Streptophyta</taxon>
        <taxon>Embryophyta</taxon>
        <taxon>Tracheophyta</taxon>
        <taxon>Spermatophyta</taxon>
        <taxon>Magnoliopsida</taxon>
        <taxon>eudicotyledons</taxon>
        <taxon>Gunneridae</taxon>
        <taxon>Pentapetalae</taxon>
        <taxon>asterids</taxon>
        <taxon>Ericales</taxon>
        <taxon>Theaceae</taxon>
        <taxon>Camellia</taxon>
    </lineage>
</organism>
<dbReference type="GO" id="GO:0006511">
    <property type="term" value="P:ubiquitin-dependent protein catabolic process"/>
    <property type="evidence" value="ECO:0007669"/>
    <property type="project" value="InterPro"/>
</dbReference>
<dbReference type="Proteomes" id="UP000593564">
    <property type="component" value="Unassembled WGS sequence"/>
</dbReference>
<feature type="domain" description="Cullin N-terminal" evidence="2">
    <location>
        <begin position="147"/>
        <end position="269"/>
    </location>
</feature>
<reference evidence="3 4" key="2">
    <citation type="submission" date="2020-07" db="EMBL/GenBank/DDBJ databases">
        <title>Genome assembly of wild tea tree DASZ reveals pedigree and selection history of tea varieties.</title>
        <authorList>
            <person name="Zhang W."/>
        </authorList>
    </citation>
    <scope>NUCLEOTIDE SEQUENCE [LARGE SCALE GENOMIC DNA]</scope>
    <source>
        <strain evidence="4">cv. G240</strain>
        <tissue evidence="3">Leaf</tissue>
    </source>
</reference>
<dbReference type="Pfam" id="PF00888">
    <property type="entry name" value="Cullin"/>
    <property type="match status" value="1"/>
</dbReference>
<name>A0A7J7HF84_CAMSI</name>
<dbReference type="GO" id="GO:0031625">
    <property type="term" value="F:ubiquitin protein ligase binding"/>
    <property type="evidence" value="ECO:0007669"/>
    <property type="project" value="InterPro"/>
</dbReference>
<keyword evidence="4" id="KW-1185">Reference proteome</keyword>
<dbReference type="InterPro" id="IPR001373">
    <property type="entry name" value="Cullin_N"/>
</dbReference>
<dbReference type="SUPFAM" id="SSF74788">
    <property type="entry name" value="Cullin repeat-like"/>
    <property type="match status" value="1"/>
</dbReference>
<gene>
    <name evidence="3" type="ORF">HYC85_012587</name>
</gene>
<dbReference type="EMBL" id="JACBKZ010000005">
    <property type="protein sequence ID" value="KAF5950594.1"/>
    <property type="molecule type" value="Genomic_DNA"/>
</dbReference>